<dbReference type="InterPro" id="IPR050564">
    <property type="entry name" value="F420-G6PD/mer"/>
</dbReference>
<keyword evidence="3" id="KW-1185">Reference proteome</keyword>
<dbReference type="InterPro" id="IPR011251">
    <property type="entry name" value="Luciferase-like_dom"/>
</dbReference>
<dbReference type="PANTHER" id="PTHR43244">
    <property type="match status" value="1"/>
</dbReference>
<dbReference type="EMBL" id="BAABHK010000011">
    <property type="protein sequence ID" value="GAA4632932.1"/>
    <property type="molecule type" value="Genomic_DNA"/>
</dbReference>
<sequence>MGACREPVVTARPAHSCALPPTVDVVDQARLAERLGYRRVWLFDSPALHGDVWVALARVAAGTERIGLATGVAVPSLRHPMVTASAIGSIHELAPGRLIVAFGTGYTARYAVGRKPIAWADLARQYRQVRALLDGEVVEVDGRPCQMMHLPGHGPARPIDVPLWVAASGPKGFATARALAAPGVVMTAIPADGDRGWAQCALLRFGTVLRPGEDHTTTRVIEAAGPGYASIVHAVWQNAGDAVDAMPGGKEWRAAVETARPEGQRHLVAHQGHLSRLTERDRSIVAAAGPAILEPGWTGDAGVIAARFDEAGTAGVTEVVYTPAGPDIAGELTAFAAAADS</sequence>
<evidence type="ECO:0000313" key="3">
    <source>
        <dbReference type="Proteomes" id="UP001501442"/>
    </source>
</evidence>
<evidence type="ECO:0000313" key="2">
    <source>
        <dbReference type="EMBL" id="GAA4632932.1"/>
    </source>
</evidence>
<dbReference type="Proteomes" id="UP001501442">
    <property type="component" value="Unassembled WGS sequence"/>
</dbReference>
<proteinExistence type="predicted"/>
<comment type="caution">
    <text evidence="2">The sequence shown here is derived from an EMBL/GenBank/DDBJ whole genome shotgun (WGS) entry which is preliminary data.</text>
</comment>
<organism evidence="2 3">
    <name type="scientific">Actinoallomurus vinaceus</name>
    <dbReference type="NCBI Taxonomy" id="1080074"/>
    <lineage>
        <taxon>Bacteria</taxon>
        <taxon>Bacillati</taxon>
        <taxon>Actinomycetota</taxon>
        <taxon>Actinomycetes</taxon>
        <taxon>Streptosporangiales</taxon>
        <taxon>Thermomonosporaceae</taxon>
        <taxon>Actinoallomurus</taxon>
    </lineage>
</organism>
<protein>
    <submittedName>
        <fullName evidence="2">LLM class flavin-dependent oxidoreductase</fullName>
    </submittedName>
</protein>
<dbReference type="Gene3D" id="3.20.20.30">
    <property type="entry name" value="Luciferase-like domain"/>
    <property type="match status" value="1"/>
</dbReference>
<dbReference type="SUPFAM" id="SSF51679">
    <property type="entry name" value="Bacterial luciferase-like"/>
    <property type="match status" value="1"/>
</dbReference>
<gene>
    <name evidence="2" type="ORF">GCM10023196_068450</name>
</gene>
<accession>A0ABP8UKN9</accession>
<dbReference type="InterPro" id="IPR036661">
    <property type="entry name" value="Luciferase-like_sf"/>
</dbReference>
<evidence type="ECO:0000259" key="1">
    <source>
        <dbReference type="Pfam" id="PF00296"/>
    </source>
</evidence>
<dbReference type="PANTHER" id="PTHR43244:SF2">
    <property type="entry name" value="CONSERVED HYPOTHETICAL ALANINE AND PROLINE-RICH PROTEIN"/>
    <property type="match status" value="1"/>
</dbReference>
<dbReference type="Pfam" id="PF00296">
    <property type="entry name" value="Bac_luciferase"/>
    <property type="match status" value="1"/>
</dbReference>
<reference evidence="3" key="1">
    <citation type="journal article" date="2019" name="Int. J. Syst. Evol. Microbiol.">
        <title>The Global Catalogue of Microorganisms (GCM) 10K type strain sequencing project: providing services to taxonomists for standard genome sequencing and annotation.</title>
        <authorList>
            <consortium name="The Broad Institute Genomics Platform"/>
            <consortium name="The Broad Institute Genome Sequencing Center for Infectious Disease"/>
            <person name="Wu L."/>
            <person name="Ma J."/>
        </authorList>
    </citation>
    <scope>NUCLEOTIDE SEQUENCE [LARGE SCALE GENOMIC DNA]</scope>
    <source>
        <strain evidence="3">JCM 17939</strain>
    </source>
</reference>
<name>A0ABP8UKN9_9ACTN</name>
<feature type="domain" description="Luciferase-like" evidence="1">
    <location>
        <begin position="23"/>
        <end position="184"/>
    </location>
</feature>